<evidence type="ECO:0000313" key="3">
    <source>
        <dbReference type="Proteomes" id="UP000309561"/>
    </source>
</evidence>
<evidence type="ECO:0000256" key="1">
    <source>
        <dbReference type="ARBA" id="ARBA00007274"/>
    </source>
</evidence>
<organism evidence="2 3">
    <name type="scientific">Sulfurimonas crateris</name>
    <dbReference type="NCBI Taxonomy" id="2574727"/>
    <lineage>
        <taxon>Bacteria</taxon>
        <taxon>Pseudomonadati</taxon>
        <taxon>Campylobacterota</taxon>
        <taxon>Epsilonproteobacteria</taxon>
        <taxon>Campylobacterales</taxon>
        <taxon>Sulfurimonadaceae</taxon>
        <taxon>Sulfurimonas</taxon>
    </lineage>
</organism>
<dbReference type="CDD" id="cd03360">
    <property type="entry name" value="LbH_AT_putative"/>
    <property type="match status" value="1"/>
</dbReference>
<dbReference type="Proteomes" id="UP000309561">
    <property type="component" value="Unassembled WGS sequence"/>
</dbReference>
<keyword evidence="3" id="KW-1185">Reference proteome</keyword>
<dbReference type="AlphaFoldDB" id="A0A4U2Z7E9"/>
<dbReference type="OrthoDB" id="272049at2"/>
<dbReference type="GO" id="GO:0016740">
    <property type="term" value="F:transferase activity"/>
    <property type="evidence" value="ECO:0007669"/>
    <property type="project" value="UniProtKB-KW"/>
</dbReference>
<accession>A0A4U2Z7E9</accession>
<dbReference type="InterPro" id="IPR020019">
    <property type="entry name" value="AcTrfase_PglD-like"/>
</dbReference>
<dbReference type="RefSeq" id="WP_137014009.1">
    <property type="nucleotide sequence ID" value="NZ_SZPX01000005.1"/>
</dbReference>
<dbReference type="InterPro" id="IPR001451">
    <property type="entry name" value="Hexapep"/>
</dbReference>
<evidence type="ECO:0000313" key="2">
    <source>
        <dbReference type="EMBL" id="TKI69412.1"/>
    </source>
</evidence>
<dbReference type="SUPFAM" id="SSF51161">
    <property type="entry name" value="Trimeric LpxA-like enzymes"/>
    <property type="match status" value="1"/>
</dbReference>
<dbReference type="EMBL" id="SZPX01000005">
    <property type="protein sequence ID" value="TKI69412.1"/>
    <property type="molecule type" value="Genomic_DNA"/>
</dbReference>
<proteinExistence type="inferred from homology"/>
<dbReference type="InterPro" id="IPR011004">
    <property type="entry name" value="Trimer_LpxA-like_sf"/>
</dbReference>
<dbReference type="Gene3D" id="2.160.10.10">
    <property type="entry name" value="Hexapeptide repeat proteins"/>
    <property type="match status" value="1"/>
</dbReference>
<dbReference type="InterPro" id="IPR050179">
    <property type="entry name" value="Trans_hexapeptide_repeat"/>
</dbReference>
<dbReference type="NCBIfam" id="TIGR03570">
    <property type="entry name" value="NeuD_NnaD"/>
    <property type="match status" value="1"/>
</dbReference>
<dbReference type="PANTHER" id="PTHR43300">
    <property type="entry name" value="ACETYLTRANSFERASE"/>
    <property type="match status" value="1"/>
</dbReference>
<gene>
    <name evidence="2" type="ORF">FCU45_07825</name>
</gene>
<name>A0A4U2Z7E9_9BACT</name>
<comment type="caution">
    <text evidence="2">The sequence shown here is derived from an EMBL/GenBank/DDBJ whole genome shotgun (WGS) entry which is preliminary data.</text>
</comment>
<reference evidence="2 3" key="1">
    <citation type="submission" date="2019-04" db="EMBL/GenBank/DDBJ databases">
        <title>Sulfurimonas crateris sp. nov. a facultative anaerobic sulfur-oxidizing chemolithautotrophic bacterium isolated from a terrestrial mud vulcano.</title>
        <authorList>
            <person name="Ratnikova N.M."/>
            <person name="Slobodkin A.I."/>
            <person name="Merkel A.Y."/>
            <person name="Novikov A."/>
            <person name="Bonch-Osmolovskaya E.A."/>
            <person name="Slobodkina G.B."/>
        </authorList>
    </citation>
    <scope>NUCLEOTIDE SEQUENCE [LARGE SCALE GENOMIC DNA]</scope>
    <source>
        <strain evidence="2 3">SN118</strain>
    </source>
</reference>
<keyword evidence="2" id="KW-0808">Transferase</keyword>
<sequence>MEKTKKLIIVGSGETGLIAYEYFQFDSAYEVVAFSVNEQYITETIVNDLPVIPFETLEEKYNPNKYEVYVAISSGKLNRNRTKVYSEVKAKGYKCATYISSKAFVWRNVEIGENCFIFEDNTLQPFVKIGNNVTLWSGNHIGHNTIIRDNCFISSHCVISGFCEVGENSFLGVNCTIEDNTKLAKDNFIGAGALIQKDTNEKEFYQLKQTELSKVNTHRLFRIKED</sequence>
<dbReference type="Gene3D" id="3.40.50.20">
    <property type="match status" value="1"/>
</dbReference>
<comment type="similarity">
    <text evidence="1">Belongs to the transferase hexapeptide repeat family.</text>
</comment>
<dbReference type="Pfam" id="PF00132">
    <property type="entry name" value="Hexapep"/>
    <property type="match status" value="1"/>
</dbReference>
<protein>
    <submittedName>
        <fullName evidence="2">Acetyltransferase</fullName>
    </submittedName>
</protein>
<dbReference type="PANTHER" id="PTHR43300:SF4">
    <property type="entry name" value="ACYL-[ACYL-CARRIER-PROTEIN]--UDP-N-ACETYLGLUCOSAMINE O-ACYLTRANSFERASE"/>
    <property type="match status" value="1"/>
</dbReference>